<keyword evidence="2" id="KW-0479">Metal-binding</keyword>
<dbReference type="GO" id="GO:0046872">
    <property type="term" value="F:metal ion binding"/>
    <property type="evidence" value="ECO:0007669"/>
    <property type="project" value="UniProtKB-KW"/>
</dbReference>
<dbReference type="Gene3D" id="3.30.1360.130">
    <property type="entry name" value="Dipeptide transport protein"/>
    <property type="match status" value="1"/>
</dbReference>
<gene>
    <name evidence="3" type="ORF">IAB67_03240</name>
</gene>
<dbReference type="AlphaFoldDB" id="A0A9D1IWH6"/>
<feature type="binding site" evidence="2">
    <location>
        <position position="61"/>
    </location>
    <ligand>
        <name>Zn(2+)</name>
        <dbReference type="ChEBI" id="CHEBI:29105"/>
        <label>2</label>
    </ligand>
</feature>
<sequence>MRVFISCDIEGITTTTVWEETHTMREACAAAHARQMTAEVKAACEGAIAAGADYILVKDAHGSGINIDVTQLPECVEVQRNWTGHPYGMAQGVESGFDAAMFVGYHNAAGRDGNPLSHTMTLAPLWIKINGVKTSEFMLYSWACALEGVPTVFLSGDRQLCEDSMPLHPQLVTVPVKTGMGSATRSISPALAVKRIREESERALRQDLKSALCSLPQKYVVEICYRDHAKATKMSYFPGFKKTEDNIIQMKTKDLFEVLRAMQFVL</sequence>
<name>A0A9D1IWH6_9CLOT</name>
<dbReference type="Proteomes" id="UP000824073">
    <property type="component" value="Unassembled WGS sequence"/>
</dbReference>
<feature type="binding site" evidence="2">
    <location>
        <position position="136"/>
    </location>
    <ligand>
        <name>Zn(2+)</name>
        <dbReference type="ChEBI" id="CHEBI:29105"/>
        <label>2</label>
    </ligand>
</feature>
<dbReference type="PIRSF" id="PIRSF015853">
    <property type="entry name" value="Pep_DppA"/>
    <property type="match status" value="1"/>
</dbReference>
<accession>A0A9D1IWH6</accession>
<feature type="binding site" evidence="2">
    <location>
        <position position="106"/>
    </location>
    <ligand>
        <name>Zn(2+)</name>
        <dbReference type="ChEBI" id="CHEBI:29105"/>
        <label>2</label>
    </ligand>
</feature>
<reference evidence="3" key="2">
    <citation type="journal article" date="2021" name="PeerJ">
        <title>Extensive microbial diversity within the chicken gut microbiome revealed by metagenomics and culture.</title>
        <authorList>
            <person name="Gilroy R."/>
            <person name="Ravi A."/>
            <person name="Getino M."/>
            <person name="Pursley I."/>
            <person name="Horton D.L."/>
            <person name="Alikhan N.F."/>
            <person name="Baker D."/>
            <person name="Gharbi K."/>
            <person name="Hall N."/>
            <person name="Watson M."/>
            <person name="Adriaenssens E.M."/>
            <person name="Foster-Nyarko E."/>
            <person name="Jarju S."/>
            <person name="Secka A."/>
            <person name="Antonio M."/>
            <person name="Oren A."/>
            <person name="Chaudhuri R.R."/>
            <person name="La Ragione R."/>
            <person name="Hildebrand F."/>
            <person name="Pallen M.J."/>
        </authorList>
    </citation>
    <scope>NUCLEOTIDE SEQUENCE</scope>
    <source>
        <strain evidence="3">CHK191-8634</strain>
    </source>
</reference>
<keyword evidence="2" id="KW-0862">Zinc</keyword>
<evidence type="ECO:0000256" key="2">
    <source>
        <dbReference type="PIRSR" id="PIRSR015853-2"/>
    </source>
</evidence>
<dbReference type="SUPFAM" id="SSF63992">
    <property type="entry name" value="Dipeptide transport protein"/>
    <property type="match status" value="1"/>
</dbReference>
<organism evidence="3 4">
    <name type="scientific">Candidatus Ventrousia excrementavium</name>
    <dbReference type="NCBI Taxonomy" id="2840961"/>
    <lineage>
        <taxon>Bacteria</taxon>
        <taxon>Bacillati</taxon>
        <taxon>Bacillota</taxon>
        <taxon>Clostridia</taxon>
        <taxon>Eubacteriales</taxon>
        <taxon>Clostridiaceae</taxon>
        <taxon>Clostridiaceae incertae sedis</taxon>
        <taxon>Candidatus Ventrousia</taxon>
    </lineage>
</organism>
<dbReference type="CDD" id="cd08770">
    <property type="entry name" value="DAP_dppA_3"/>
    <property type="match status" value="1"/>
</dbReference>
<feature type="binding site" evidence="2">
    <location>
        <position position="8"/>
    </location>
    <ligand>
        <name>Zn(2+)</name>
        <dbReference type="ChEBI" id="CHEBI:29105"/>
        <label>2</label>
    </ligand>
</feature>
<comment type="caution">
    <text evidence="3">The sequence shown here is derived from an EMBL/GenBank/DDBJ whole genome shotgun (WGS) entry which is preliminary data.</text>
</comment>
<dbReference type="InterPro" id="IPR007035">
    <property type="entry name" value="Peptidase_M55"/>
</dbReference>
<feature type="binding site" evidence="2">
    <location>
        <position position="8"/>
    </location>
    <ligand>
        <name>Zn(2+)</name>
        <dbReference type="ChEBI" id="CHEBI:29105"/>
        <label>1</label>
    </ligand>
</feature>
<protein>
    <submittedName>
        <fullName evidence="3">M55 family metallopeptidase</fullName>
    </submittedName>
</protein>
<feature type="binding site" evidence="2">
    <location>
        <position position="10"/>
    </location>
    <ligand>
        <name>Zn(2+)</name>
        <dbReference type="ChEBI" id="CHEBI:29105"/>
        <label>1</label>
    </ligand>
</feature>
<evidence type="ECO:0000313" key="4">
    <source>
        <dbReference type="Proteomes" id="UP000824073"/>
    </source>
</evidence>
<dbReference type="InterPro" id="IPR027476">
    <property type="entry name" value="DppA_N"/>
</dbReference>
<feature type="active site" description="Nucleophile" evidence="1">
    <location>
        <position position="118"/>
    </location>
</feature>
<reference evidence="3" key="1">
    <citation type="submission" date="2020-10" db="EMBL/GenBank/DDBJ databases">
        <authorList>
            <person name="Gilroy R."/>
        </authorList>
    </citation>
    <scope>NUCLEOTIDE SEQUENCE</scope>
    <source>
        <strain evidence="3">CHK191-8634</strain>
    </source>
</reference>
<evidence type="ECO:0000256" key="1">
    <source>
        <dbReference type="PIRSR" id="PIRSR015853-1"/>
    </source>
</evidence>
<dbReference type="Gene3D" id="3.40.50.10780">
    <property type="entry name" value="Dipeptide transport protein"/>
    <property type="match status" value="1"/>
</dbReference>
<dbReference type="Pfam" id="PF04951">
    <property type="entry name" value="Peptidase_M55"/>
    <property type="match status" value="1"/>
</dbReference>
<evidence type="ECO:0000313" key="3">
    <source>
        <dbReference type="EMBL" id="HIU43294.1"/>
    </source>
</evidence>
<dbReference type="InterPro" id="IPR036177">
    <property type="entry name" value="Peptidase_M55_sf"/>
</dbReference>
<proteinExistence type="predicted"/>
<dbReference type="EMBL" id="DVMR01000033">
    <property type="protein sequence ID" value="HIU43294.1"/>
    <property type="molecule type" value="Genomic_DNA"/>
</dbReference>